<dbReference type="PANTHER" id="PTHR30572:SF18">
    <property type="entry name" value="ABC-TYPE MACROLIDE FAMILY EXPORT SYSTEM PERMEASE COMPONENT 2"/>
    <property type="match status" value="1"/>
</dbReference>
<dbReference type="Proteomes" id="UP001302349">
    <property type="component" value="Chromosome"/>
</dbReference>
<accession>A0ABZ0IJL0</accession>
<sequence length="888" mass="99163">MSNHHPPKLPLRFFRWFCHPDYREDIEGDLVERFKGKAKERGAKRASWFFAVEVLKLFRPSLMKNFIGQTQLNNYGMFRNYFKIAWRNMIRQKMYSAIKVGGLSIGIAACLLIAVFIHYELSYDQQYPDKNRIYRVIAEYNVSFGSGHFFSSYFQHPFARTIQEEFPEIEKAGRVNQSSLFGAGGNQIRPAGAKQNTYEEHVAYFDQQLLEILQPKMVEGSVTSALAEPNSIVLSATKAKQFFPDGNAVGQTMIFNERADNPYIVGGVMEDFPQNSSMEFDILISLTDKEFWKGERTSWLNTNYPTYIKVKPGADIKALESKLSLITEKFHAQALADGGYATREEIINGLTYHLQPITDIHLNKGQLGEDAFFESGIGQVRLFGLIAVFILLLACVNFVNLSTAKSANRAKEIGLRKTLGSSKAHLVQQFLIESTLFSLLAFVAGTLLAWLSLPYLGELSGKNLTFPATAWWLFPALLLSAGFIGVLAGIYPSLYLSRFRPVAVLKGGVSKGAKNALLRNVLVVFQFTTAIAIITGTVVINSQMDYILTKPLGFDKEQVILLQGTNTLGDKTQALKNELIALSVVENVSVSDYLPVYGPDSKRNGDMVKVVGRGDDQGVSIQDWQVDEDYLGTMGMKLTRGRDFADAKGSNQNKAIINETLVRKLGLDDPIGQKINNGNEYEIIGVVEDFHFDTFAEEIQGVILHQGQDNYSVISVKANTDDVATLLASIETVWNKFAPGQPMRYDFMDARFDRMYEGVAQYGDILNCFSVLALVVACLGLFGLSAFMAEQRSKEISIRKVLGASVSRIFKMLTGNFLKLVLISFVLAVPIAWYFMQSWLDSFSYRIDMSWWYFGLAGVAVTVVALITVSSQALKVAHSNPVDSLRNE</sequence>
<keyword evidence="4 6" id="KW-1133">Transmembrane helix</keyword>
<feature type="domain" description="MacB-like periplasmic core" evidence="8">
    <location>
        <begin position="556"/>
        <end position="731"/>
    </location>
</feature>
<dbReference type="PANTHER" id="PTHR30572">
    <property type="entry name" value="MEMBRANE COMPONENT OF TRANSPORTER-RELATED"/>
    <property type="match status" value="1"/>
</dbReference>
<dbReference type="InterPro" id="IPR050250">
    <property type="entry name" value="Macrolide_Exporter_MacB"/>
</dbReference>
<keyword evidence="2" id="KW-1003">Cell membrane</keyword>
<protein>
    <submittedName>
        <fullName evidence="9">ABC transporter permease</fullName>
    </submittedName>
</protein>
<dbReference type="InterPro" id="IPR003838">
    <property type="entry name" value="ABC3_permease_C"/>
</dbReference>
<feature type="transmembrane region" description="Helical" evidence="6">
    <location>
        <begin position="851"/>
        <end position="869"/>
    </location>
</feature>
<evidence type="ECO:0000313" key="10">
    <source>
        <dbReference type="Proteomes" id="UP001302349"/>
    </source>
</evidence>
<keyword evidence="5 6" id="KW-0472">Membrane</keyword>
<feature type="transmembrane region" description="Helical" evidence="6">
    <location>
        <begin position="430"/>
        <end position="451"/>
    </location>
</feature>
<comment type="subcellular location">
    <subcellularLocation>
        <location evidence="1">Cell membrane</location>
        <topology evidence="1">Multi-pass membrane protein</topology>
    </subcellularLocation>
</comment>
<evidence type="ECO:0000313" key="9">
    <source>
        <dbReference type="EMBL" id="WOK04505.1"/>
    </source>
</evidence>
<evidence type="ECO:0000259" key="8">
    <source>
        <dbReference type="Pfam" id="PF12704"/>
    </source>
</evidence>
<evidence type="ECO:0000259" key="7">
    <source>
        <dbReference type="Pfam" id="PF02687"/>
    </source>
</evidence>
<feature type="domain" description="ABC3 transporter permease C-terminal" evidence="7">
    <location>
        <begin position="385"/>
        <end position="499"/>
    </location>
</feature>
<feature type="transmembrane region" description="Helical" evidence="6">
    <location>
        <begin position="471"/>
        <end position="496"/>
    </location>
</feature>
<evidence type="ECO:0000256" key="6">
    <source>
        <dbReference type="SAM" id="Phobius"/>
    </source>
</evidence>
<evidence type="ECO:0000256" key="2">
    <source>
        <dbReference type="ARBA" id="ARBA00022475"/>
    </source>
</evidence>
<reference evidence="9 10" key="1">
    <citation type="journal article" date="2023" name="Microbiol. Resour. Announc.">
        <title>Complete Genome Sequence of Imperialibacter roseus strain P4T.</title>
        <authorList>
            <person name="Tizabi D.R."/>
            <person name="Bachvaroff T."/>
            <person name="Hill R.T."/>
        </authorList>
    </citation>
    <scope>NUCLEOTIDE SEQUENCE [LARGE SCALE GENOMIC DNA]</scope>
    <source>
        <strain evidence="9 10">P4T</strain>
    </source>
</reference>
<organism evidence="9 10">
    <name type="scientific">Imperialibacter roseus</name>
    <dbReference type="NCBI Taxonomy" id="1324217"/>
    <lineage>
        <taxon>Bacteria</taxon>
        <taxon>Pseudomonadati</taxon>
        <taxon>Bacteroidota</taxon>
        <taxon>Cytophagia</taxon>
        <taxon>Cytophagales</taxon>
        <taxon>Flammeovirgaceae</taxon>
        <taxon>Imperialibacter</taxon>
    </lineage>
</organism>
<keyword evidence="3 6" id="KW-0812">Transmembrane</keyword>
<dbReference type="Pfam" id="PF02687">
    <property type="entry name" value="FtsX"/>
    <property type="match status" value="2"/>
</dbReference>
<evidence type="ECO:0000256" key="1">
    <source>
        <dbReference type="ARBA" id="ARBA00004651"/>
    </source>
</evidence>
<dbReference type="RefSeq" id="WP_317487315.1">
    <property type="nucleotide sequence ID" value="NZ_CP136051.1"/>
</dbReference>
<dbReference type="InterPro" id="IPR047699">
    <property type="entry name" value="Permease_put_prefix"/>
</dbReference>
<dbReference type="Pfam" id="PF12704">
    <property type="entry name" value="MacB_PCD"/>
    <property type="match status" value="2"/>
</dbReference>
<feature type="transmembrane region" description="Helical" evidence="6">
    <location>
        <begin position="817"/>
        <end position="836"/>
    </location>
</feature>
<feature type="transmembrane region" description="Helical" evidence="6">
    <location>
        <begin position="517"/>
        <end position="540"/>
    </location>
</feature>
<name>A0ABZ0IJL0_9BACT</name>
<dbReference type="NCBIfam" id="NF038404">
    <property type="entry name" value="perm_prefix_2"/>
    <property type="match status" value="1"/>
</dbReference>
<proteinExistence type="predicted"/>
<feature type="transmembrane region" description="Helical" evidence="6">
    <location>
        <begin position="97"/>
        <end position="119"/>
    </location>
</feature>
<evidence type="ECO:0000256" key="5">
    <source>
        <dbReference type="ARBA" id="ARBA00023136"/>
    </source>
</evidence>
<feature type="transmembrane region" description="Helical" evidence="6">
    <location>
        <begin position="769"/>
        <end position="789"/>
    </location>
</feature>
<gene>
    <name evidence="9" type="ORF">RT717_15595</name>
</gene>
<feature type="transmembrane region" description="Helical" evidence="6">
    <location>
        <begin position="382"/>
        <end position="401"/>
    </location>
</feature>
<dbReference type="EMBL" id="CP136051">
    <property type="protein sequence ID" value="WOK04505.1"/>
    <property type="molecule type" value="Genomic_DNA"/>
</dbReference>
<feature type="domain" description="ABC3 transporter permease C-terminal" evidence="7">
    <location>
        <begin position="768"/>
        <end position="881"/>
    </location>
</feature>
<dbReference type="InterPro" id="IPR025857">
    <property type="entry name" value="MacB_PCD"/>
</dbReference>
<keyword evidence="10" id="KW-1185">Reference proteome</keyword>
<evidence type="ECO:0000256" key="3">
    <source>
        <dbReference type="ARBA" id="ARBA00022692"/>
    </source>
</evidence>
<feature type="domain" description="MacB-like periplasmic core" evidence="8">
    <location>
        <begin position="96"/>
        <end position="323"/>
    </location>
</feature>
<evidence type="ECO:0000256" key="4">
    <source>
        <dbReference type="ARBA" id="ARBA00022989"/>
    </source>
</evidence>